<gene>
    <name evidence="1" type="ORF">PAL_GLEAN10012941</name>
</gene>
<sequence>MDCSFLPVWEGRVEDCEEHSLLSSYPPSWSQEPQIPSCVSQDIPFAREVSEFSKPEPWACTNRSLPLPPEPPATLPYPTALELVPHRISSPLSGLLDPSKRDLAWVNGSDGSASPSGLQLREARQSDRRKGFLRLFSGPSTPPPQFRPCLLGVPLHELFFQVLALRNGADSDCQSSGSRVQKKSVLGP</sequence>
<dbReference type="EMBL" id="KB030727">
    <property type="protein sequence ID" value="ELK10481.1"/>
    <property type="molecule type" value="Genomic_DNA"/>
</dbReference>
<dbReference type="AlphaFoldDB" id="L5KI97"/>
<name>L5KI97_PTEAL</name>
<organism evidence="1 2">
    <name type="scientific">Pteropus alecto</name>
    <name type="common">Black flying fox</name>
    <dbReference type="NCBI Taxonomy" id="9402"/>
    <lineage>
        <taxon>Eukaryota</taxon>
        <taxon>Metazoa</taxon>
        <taxon>Chordata</taxon>
        <taxon>Craniata</taxon>
        <taxon>Vertebrata</taxon>
        <taxon>Euteleostomi</taxon>
        <taxon>Mammalia</taxon>
        <taxon>Eutheria</taxon>
        <taxon>Laurasiatheria</taxon>
        <taxon>Chiroptera</taxon>
        <taxon>Yinpterochiroptera</taxon>
        <taxon>Pteropodoidea</taxon>
        <taxon>Pteropodidae</taxon>
        <taxon>Pteropodinae</taxon>
        <taxon>Pteropus</taxon>
    </lineage>
</organism>
<protein>
    <submittedName>
        <fullName evidence="1">Uncharacterized protein</fullName>
    </submittedName>
</protein>
<reference evidence="2" key="1">
    <citation type="journal article" date="2013" name="Science">
        <title>Comparative analysis of bat genomes provides insight into the evolution of flight and immunity.</title>
        <authorList>
            <person name="Zhang G."/>
            <person name="Cowled C."/>
            <person name="Shi Z."/>
            <person name="Huang Z."/>
            <person name="Bishop-Lilly K.A."/>
            <person name="Fang X."/>
            <person name="Wynne J.W."/>
            <person name="Xiong Z."/>
            <person name="Baker M.L."/>
            <person name="Zhao W."/>
            <person name="Tachedjian M."/>
            <person name="Zhu Y."/>
            <person name="Zhou P."/>
            <person name="Jiang X."/>
            <person name="Ng J."/>
            <person name="Yang L."/>
            <person name="Wu L."/>
            <person name="Xiao J."/>
            <person name="Feng Y."/>
            <person name="Chen Y."/>
            <person name="Sun X."/>
            <person name="Zhang Y."/>
            <person name="Marsh G.A."/>
            <person name="Crameri G."/>
            <person name="Broder C.C."/>
            <person name="Frey K.G."/>
            <person name="Wang L.F."/>
            <person name="Wang J."/>
        </authorList>
    </citation>
    <scope>NUCLEOTIDE SEQUENCE [LARGE SCALE GENOMIC DNA]</scope>
</reference>
<accession>L5KI97</accession>
<dbReference type="InParanoid" id="L5KI97"/>
<dbReference type="Proteomes" id="UP000010552">
    <property type="component" value="Unassembled WGS sequence"/>
</dbReference>
<evidence type="ECO:0000313" key="2">
    <source>
        <dbReference type="Proteomes" id="UP000010552"/>
    </source>
</evidence>
<keyword evidence="2" id="KW-1185">Reference proteome</keyword>
<evidence type="ECO:0000313" key="1">
    <source>
        <dbReference type="EMBL" id="ELK10481.1"/>
    </source>
</evidence>
<proteinExistence type="predicted"/>